<evidence type="ECO:0000256" key="2">
    <source>
        <dbReference type="SAM" id="MobiDB-lite"/>
    </source>
</evidence>
<name>A0A7I8VV18_9ANNE</name>
<comment type="caution">
    <text evidence="3">The sequence shown here is derived from an EMBL/GenBank/DDBJ whole genome shotgun (WGS) entry which is preliminary data.</text>
</comment>
<dbReference type="AlphaFoldDB" id="A0A7I8VV18"/>
<dbReference type="Proteomes" id="UP000549394">
    <property type="component" value="Unassembled WGS sequence"/>
</dbReference>
<sequence length="158" mass="18353">MNRSSIQEANSHIEMLYERIRELEATLANQSEAMRDMQTEHEHQLQQLSSYKDTQISALQQHLDSSEHTVRKLMKKSKSRELEAQRREHALTSEFERILYYKPTLEKLVSTMNSLGERMNDKETECVQRGVSPTESHDDSGYPSDVVGSAKSDKELYF</sequence>
<protein>
    <submittedName>
        <fullName evidence="3">Uncharacterized protein</fullName>
    </submittedName>
</protein>
<gene>
    <name evidence="3" type="ORF">DGYR_LOCUS8004</name>
</gene>
<keyword evidence="1" id="KW-0175">Coiled coil</keyword>
<dbReference type="EMBL" id="CAJFCJ010000011">
    <property type="protein sequence ID" value="CAD5119817.1"/>
    <property type="molecule type" value="Genomic_DNA"/>
</dbReference>
<feature type="region of interest" description="Disordered" evidence="2">
    <location>
        <begin position="116"/>
        <end position="158"/>
    </location>
</feature>
<organism evidence="3 4">
    <name type="scientific">Dimorphilus gyrociliatus</name>
    <dbReference type="NCBI Taxonomy" id="2664684"/>
    <lineage>
        <taxon>Eukaryota</taxon>
        <taxon>Metazoa</taxon>
        <taxon>Spiralia</taxon>
        <taxon>Lophotrochozoa</taxon>
        <taxon>Annelida</taxon>
        <taxon>Polychaeta</taxon>
        <taxon>Polychaeta incertae sedis</taxon>
        <taxon>Dinophilidae</taxon>
        <taxon>Dimorphilus</taxon>
    </lineage>
</organism>
<evidence type="ECO:0000313" key="4">
    <source>
        <dbReference type="Proteomes" id="UP000549394"/>
    </source>
</evidence>
<dbReference type="OrthoDB" id="6413631at2759"/>
<evidence type="ECO:0000313" key="3">
    <source>
        <dbReference type="EMBL" id="CAD5119817.1"/>
    </source>
</evidence>
<evidence type="ECO:0000256" key="1">
    <source>
        <dbReference type="SAM" id="Coils"/>
    </source>
</evidence>
<feature type="coiled-coil region" evidence="1">
    <location>
        <begin position="6"/>
        <end position="76"/>
    </location>
</feature>
<proteinExistence type="predicted"/>
<keyword evidence="4" id="KW-1185">Reference proteome</keyword>
<accession>A0A7I8VV18</accession>
<reference evidence="3 4" key="1">
    <citation type="submission" date="2020-08" db="EMBL/GenBank/DDBJ databases">
        <authorList>
            <person name="Hejnol A."/>
        </authorList>
    </citation>
    <scope>NUCLEOTIDE SEQUENCE [LARGE SCALE GENOMIC DNA]</scope>
</reference>